<evidence type="ECO:0000256" key="1">
    <source>
        <dbReference type="SAM" id="Phobius"/>
    </source>
</evidence>
<dbReference type="NCBIfam" id="NF038216">
    <property type="entry name" value="ABZJ_00895_fam"/>
    <property type="match status" value="1"/>
</dbReference>
<keyword evidence="3" id="KW-1185">Reference proteome</keyword>
<keyword evidence="1" id="KW-0472">Membrane</keyword>
<name>A0A1X7AAL0_9RHOB</name>
<gene>
    <name evidence="2" type="ORF">RUM8411_04011</name>
</gene>
<feature type="transmembrane region" description="Helical" evidence="1">
    <location>
        <begin position="106"/>
        <end position="132"/>
    </location>
</feature>
<protein>
    <recommendedName>
        <fullName evidence="4">Transmembrane protein</fullName>
    </recommendedName>
</protein>
<dbReference type="RefSeq" id="WP_085824459.1">
    <property type="nucleotide sequence ID" value="NZ_FWFP01000014.1"/>
</dbReference>
<dbReference type="Proteomes" id="UP000193778">
    <property type="component" value="Unassembled WGS sequence"/>
</dbReference>
<proteinExistence type="predicted"/>
<accession>A0A1X7AAL0</accession>
<evidence type="ECO:0008006" key="4">
    <source>
        <dbReference type="Google" id="ProtNLM"/>
    </source>
</evidence>
<reference evidence="3" key="1">
    <citation type="submission" date="2017-03" db="EMBL/GenBank/DDBJ databases">
        <authorList>
            <person name="Rodrigo-Torres L."/>
            <person name="Arahal R.D."/>
            <person name="Lucena T."/>
        </authorList>
    </citation>
    <scope>NUCLEOTIDE SEQUENCE [LARGE SCALE GENOMIC DNA]</scope>
    <source>
        <strain evidence="3">CECT 8411</strain>
    </source>
</reference>
<dbReference type="OrthoDB" id="7706486at2"/>
<dbReference type="InterPro" id="IPR047730">
    <property type="entry name" value="ABZJ_00895-like"/>
</dbReference>
<evidence type="ECO:0000313" key="3">
    <source>
        <dbReference type="Proteomes" id="UP000193778"/>
    </source>
</evidence>
<dbReference type="AlphaFoldDB" id="A0A1X7AAL0"/>
<evidence type="ECO:0000313" key="2">
    <source>
        <dbReference type="EMBL" id="SLN74404.1"/>
    </source>
</evidence>
<sequence>MSSSILRFSLVFTLVSIAIPLFVFAASAVFDVDLSGSFVHMVPFIAGAIFEGQRYAQQFDEMPAKSEMWNAALFMACVGMVISLVWAALLFFALPSLSAPLRDIPILFLAIGFCMILLIAFLMCRVFVALGARTYLKNSRRST</sequence>
<feature type="transmembrane region" description="Helical" evidence="1">
    <location>
        <begin position="73"/>
        <end position="94"/>
    </location>
</feature>
<feature type="transmembrane region" description="Helical" evidence="1">
    <location>
        <begin position="35"/>
        <end position="52"/>
    </location>
</feature>
<organism evidence="2 3">
    <name type="scientific">Ruegeria meonggei</name>
    <dbReference type="NCBI Taxonomy" id="1446476"/>
    <lineage>
        <taxon>Bacteria</taxon>
        <taxon>Pseudomonadati</taxon>
        <taxon>Pseudomonadota</taxon>
        <taxon>Alphaproteobacteria</taxon>
        <taxon>Rhodobacterales</taxon>
        <taxon>Roseobacteraceae</taxon>
        <taxon>Ruegeria</taxon>
    </lineage>
</organism>
<keyword evidence="1" id="KW-1133">Transmembrane helix</keyword>
<keyword evidence="1" id="KW-0812">Transmembrane</keyword>
<dbReference type="EMBL" id="FWFP01000014">
    <property type="protein sequence ID" value="SLN74404.1"/>
    <property type="molecule type" value="Genomic_DNA"/>
</dbReference>